<name>A0A2U3EEM6_PURLI</name>
<gene>
    <name evidence="2" type="ORF">PCL_09986</name>
</gene>
<evidence type="ECO:0000313" key="2">
    <source>
        <dbReference type="EMBL" id="PWI72971.1"/>
    </source>
</evidence>
<reference evidence="2 3" key="1">
    <citation type="journal article" date="2016" name="Front. Microbiol.">
        <title>Genome and transcriptome sequences reveal the specific parasitism of the nematophagous Purpureocillium lilacinum 36-1.</title>
        <authorList>
            <person name="Xie J."/>
            <person name="Li S."/>
            <person name="Mo C."/>
            <person name="Xiao X."/>
            <person name="Peng D."/>
            <person name="Wang G."/>
            <person name="Xiao Y."/>
        </authorList>
    </citation>
    <scope>NUCLEOTIDE SEQUENCE [LARGE SCALE GENOMIC DNA]</scope>
    <source>
        <strain evidence="2 3">36-1</strain>
    </source>
</reference>
<dbReference type="AlphaFoldDB" id="A0A2U3EEM6"/>
<comment type="caution">
    <text evidence="2">The sequence shown here is derived from an EMBL/GenBank/DDBJ whole genome shotgun (WGS) entry which is preliminary data.</text>
</comment>
<evidence type="ECO:0000313" key="3">
    <source>
        <dbReference type="Proteomes" id="UP000245956"/>
    </source>
</evidence>
<dbReference type="EMBL" id="LCWV01000005">
    <property type="protein sequence ID" value="PWI72971.1"/>
    <property type="molecule type" value="Genomic_DNA"/>
</dbReference>
<feature type="region of interest" description="Disordered" evidence="1">
    <location>
        <begin position="92"/>
        <end position="118"/>
    </location>
</feature>
<dbReference type="Proteomes" id="UP000245956">
    <property type="component" value="Unassembled WGS sequence"/>
</dbReference>
<sequence>MGRDSDTPTRLAGVVLCMRRQGRASRRPLGSWRAGADASWQGTRKLCDACAGADVSCRWGGIWRGKLLIIGPEIVFSRDGWGCDGMGWDGGWGGEKSKARQGKADDASEVEDGTQARGGLGWAGSARLVGWVGWSVVAGGPQRSDNHRQTGQTEQGRGTAAAAPPPPQGRRGGQAAKYPLVARGWATGTPAPLVGFSRRALARLRRGAAVRVPARRVQGCVELTGGAAAETGREGWRHLQAHLSSGGAPSGALELSPDRFTSPPVRLGNAPQVAPPEVA</sequence>
<feature type="region of interest" description="Disordered" evidence="1">
    <location>
        <begin position="139"/>
        <end position="174"/>
    </location>
</feature>
<proteinExistence type="predicted"/>
<organism evidence="2 3">
    <name type="scientific">Purpureocillium lilacinum</name>
    <name type="common">Paecilomyces lilacinus</name>
    <dbReference type="NCBI Taxonomy" id="33203"/>
    <lineage>
        <taxon>Eukaryota</taxon>
        <taxon>Fungi</taxon>
        <taxon>Dikarya</taxon>
        <taxon>Ascomycota</taxon>
        <taxon>Pezizomycotina</taxon>
        <taxon>Sordariomycetes</taxon>
        <taxon>Hypocreomycetidae</taxon>
        <taxon>Hypocreales</taxon>
        <taxon>Ophiocordycipitaceae</taxon>
        <taxon>Purpureocillium</taxon>
    </lineage>
</organism>
<feature type="compositionally biased region" description="Basic and acidic residues" evidence="1">
    <location>
        <begin position="95"/>
        <end position="106"/>
    </location>
</feature>
<feature type="region of interest" description="Disordered" evidence="1">
    <location>
        <begin position="243"/>
        <end position="279"/>
    </location>
</feature>
<protein>
    <submittedName>
        <fullName evidence="2">Uncharacterized protein</fullName>
    </submittedName>
</protein>
<accession>A0A2U3EEM6</accession>
<evidence type="ECO:0000256" key="1">
    <source>
        <dbReference type="SAM" id="MobiDB-lite"/>
    </source>
</evidence>